<evidence type="ECO:0000313" key="3">
    <source>
        <dbReference type="Proteomes" id="UP001490330"/>
    </source>
</evidence>
<evidence type="ECO:0000259" key="1">
    <source>
        <dbReference type="Pfam" id="PF04149"/>
    </source>
</evidence>
<sequence length="70" mass="7490">MIRKASAGDALELAWFKSSYSDGNEGDSCVEVATTPCTIHVRDSKYGDASPRLALGREAWADFVTYASGS</sequence>
<protein>
    <submittedName>
        <fullName evidence="2">DUF397 domain-containing protein</fullName>
    </submittedName>
</protein>
<gene>
    <name evidence="2" type="ORF">ABT322_06420</name>
</gene>
<name>A0ABV1VAA0_9ACTN</name>
<proteinExistence type="predicted"/>
<comment type="caution">
    <text evidence="2">The sequence shown here is derived from an EMBL/GenBank/DDBJ whole genome shotgun (WGS) entry which is preliminary data.</text>
</comment>
<dbReference type="EMBL" id="JBEPCV010000003">
    <property type="protein sequence ID" value="MER6903414.1"/>
    <property type="molecule type" value="Genomic_DNA"/>
</dbReference>
<reference evidence="2 3" key="1">
    <citation type="submission" date="2024-06" db="EMBL/GenBank/DDBJ databases">
        <title>The Natural Products Discovery Center: Release of the First 8490 Sequenced Strains for Exploring Actinobacteria Biosynthetic Diversity.</title>
        <authorList>
            <person name="Kalkreuter E."/>
            <person name="Kautsar S.A."/>
            <person name="Yang D."/>
            <person name="Bader C.D."/>
            <person name="Teijaro C.N."/>
            <person name="Fluegel L."/>
            <person name="Davis C.M."/>
            <person name="Simpson J.R."/>
            <person name="Lauterbach L."/>
            <person name="Steele A.D."/>
            <person name="Gui C."/>
            <person name="Meng S."/>
            <person name="Li G."/>
            <person name="Viehrig K."/>
            <person name="Ye F."/>
            <person name="Su P."/>
            <person name="Kiefer A.F."/>
            <person name="Nichols A."/>
            <person name="Cepeda A.J."/>
            <person name="Yan W."/>
            <person name="Fan B."/>
            <person name="Jiang Y."/>
            <person name="Adhikari A."/>
            <person name="Zheng C.-J."/>
            <person name="Schuster L."/>
            <person name="Cowan T.M."/>
            <person name="Smanski M.J."/>
            <person name="Chevrette M.G."/>
            <person name="De Carvalho L.P.S."/>
            <person name="Shen B."/>
        </authorList>
    </citation>
    <scope>NUCLEOTIDE SEQUENCE [LARGE SCALE GENOMIC DNA]</scope>
    <source>
        <strain evidence="2 3">NPDC000632</strain>
    </source>
</reference>
<feature type="domain" description="DUF397" evidence="1">
    <location>
        <begin position="13"/>
        <end position="66"/>
    </location>
</feature>
<dbReference type="InterPro" id="IPR007278">
    <property type="entry name" value="DUF397"/>
</dbReference>
<accession>A0ABV1VAA0</accession>
<organism evidence="2 3">
    <name type="scientific">Streptomyces flaveolus</name>
    <dbReference type="NCBI Taxonomy" id="67297"/>
    <lineage>
        <taxon>Bacteria</taxon>
        <taxon>Bacillati</taxon>
        <taxon>Actinomycetota</taxon>
        <taxon>Actinomycetes</taxon>
        <taxon>Kitasatosporales</taxon>
        <taxon>Streptomycetaceae</taxon>
        <taxon>Streptomyces</taxon>
    </lineage>
</organism>
<evidence type="ECO:0000313" key="2">
    <source>
        <dbReference type="EMBL" id="MER6903414.1"/>
    </source>
</evidence>
<dbReference type="RefSeq" id="WP_350717197.1">
    <property type="nucleotide sequence ID" value="NZ_JBEPCO010000006.1"/>
</dbReference>
<dbReference type="Pfam" id="PF04149">
    <property type="entry name" value="DUF397"/>
    <property type="match status" value="1"/>
</dbReference>
<keyword evidence="3" id="KW-1185">Reference proteome</keyword>
<dbReference type="Proteomes" id="UP001490330">
    <property type="component" value="Unassembled WGS sequence"/>
</dbReference>